<feature type="non-terminal residue" evidence="3">
    <location>
        <position position="1"/>
    </location>
</feature>
<keyword evidence="2" id="KW-0802">TPR repeat</keyword>
<protein>
    <submittedName>
        <fullName evidence="3">Uncharacterized protein</fullName>
    </submittedName>
</protein>
<keyword evidence="1" id="KW-0677">Repeat</keyword>
<proteinExistence type="predicted"/>
<dbReference type="EMBL" id="BTGU01007085">
    <property type="protein sequence ID" value="GMN27768.1"/>
    <property type="molecule type" value="Genomic_DNA"/>
</dbReference>
<organism evidence="3 4">
    <name type="scientific">Ficus carica</name>
    <name type="common">Common fig</name>
    <dbReference type="NCBI Taxonomy" id="3494"/>
    <lineage>
        <taxon>Eukaryota</taxon>
        <taxon>Viridiplantae</taxon>
        <taxon>Streptophyta</taxon>
        <taxon>Embryophyta</taxon>
        <taxon>Tracheophyta</taxon>
        <taxon>Spermatophyta</taxon>
        <taxon>Magnoliopsida</taxon>
        <taxon>eudicotyledons</taxon>
        <taxon>Gunneridae</taxon>
        <taxon>Pentapetalae</taxon>
        <taxon>rosids</taxon>
        <taxon>fabids</taxon>
        <taxon>Rosales</taxon>
        <taxon>Moraceae</taxon>
        <taxon>Ficeae</taxon>
        <taxon>Ficus</taxon>
    </lineage>
</organism>
<reference evidence="3" key="1">
    <citation type="submission" date="2023-07" db="EMBL/GenBank/DDBJ databases">
        <title>draft genome sequence of fig (Ficus carica).</title>
        <authorList>
            <person name="Takahashi T."/>
            <person name="Nishimura K."/>
        </authorList>
    </citation>
    <scope>NUCLEOTIDE SEQUENCE</scope>
</reference>
<dbReference type="AlphaFoldDB" id="A0AA87Z1N8"/>
<dbReference type="PANTHER" id="PTHR16263">
    <property type="entry name" value="TETRATRICOPEPTIDE REPEAT PROTEIN 38"/>
    <property type="match status" value="1"/>
</dbReference>
<name>A0AA87Z1N8_FICCA</name>
<dbReference type="PANTHER" id="PTHR16263:SF4">
    <property type="entry name" value="TETRATRICOPEPTIDE REPEAT PROTEIN 38"/>
    <property type="match status" value="1"/>
</dbReference>
<evidence type="ECO:0000313" key="3">
    <source>
        <dbReference type="EMBL" id="GMN27768.1"/>
    </source>
</evidence>
<evidence type="ECO:0000256" key="2">
    <source>
        <dbReference type="ARBA" id="ARBA00022803"/>
    </source>
</evidence>
<evidence type="ECO:0000256" key="1">
    <source>
        <dbReference type="ARBA" id="ARBA00022737"/>
    </source>
</evidence>
<gene>
    <name evidence="3" type="ORF">TIFTF001_049397</name>
</gene>
<evidence type="ECO:0000313" key="4">
    <source>
        <dbReference type="Proteomes" id="UP001187192"/>
    </source>
</evidence>
<keyword evidence="4" id="KW-1185">Reference proteome</keyword>
<dbReference type="Proteomes" id="UP001187192">
    <property type="component" value="Unassembled WGS sequence"/>
</dbReference>
<comment type="caution">
    <text evidence="3">The sequence shown here is derived from an EMBL/GenBank/DDBJ whole genome shotgun (WGS) entry which is preliminary data.</text>
</comment>
<accession>A0AA87Z1N8</accession>
<sequence length="117" mass="13619">MEGGVRRDQWGYEVTTYSDACISAINDYYHQVLIYGRERFVILKATENDKDCVLANILAAHFLSSSYPSLAPSYLHAAKSRLWAILFVRRNKLPRTRKRFSMCENRDDDVALELHFK</sequence>
<dbReference type="InterPro" id="IPR033891">
    <property type="entry name" value="TTC38"/>
</dbReference>